<dbReference type="SMART" id="SM00052">
    <property type="entry name" value="EAL"/>
    <property type="match status" value="1"/>
</dbReference>
<feature type="transmembrane region" description="Helical" evidence="1">
    <location>
        <begin position="14"/>
        <end position="32"/>
    </location>
</feature>
<feature type="transmembrane region" description="Helical" evidence="1">
    <location>
        <begin position="62"/>
        <end position="82"/>
    </location>
</feature>
<comment type="caution">
    <text evidence="4">The sequence shown here is derived from an EMBL/GenBank/DDBJ whole genome shotgun (WGS) entry which is preliminary data.</text>
</comment>
<dbReference type="InterPro" id="IPR001633">
    <property type="entry name" value="EAL_dom"/>
</dbReference>
<evidence type="ECO:0000259" key="2">
    <source>
        <dbReference type="PROSITE" id="PS50883"/>
    </source>
</evidence>
<keyword evidence="1" id="KW-0812">Transmembrane</keyword>
<feature type="transmembrane region" description="Helical" evidence="1">
    <location>
        <begin position="94"/>
        <end position="116"/>
    </location>
</feature>
<dbReference type="SMART" id="SM00267">
    <property type="entry name" value="GGDEF"/>
    <property type="match status" value="1"/>
</dbReference>
<dbReference type="NCBIfam" id="TIGR00254">
    <property type="entry name" value="GGDEF"/>
    <property type="match status" value="1"/>
</dbReference>
<evidence type="ECO:0000259" key="3">
    <source>
        <dbReference type="PROSITE" id="PS50887"/>
    </source>
</evidence>
<dbReference type="Gene3D" id="3.30.70.270">
    <property type="match status" value="1"/>
</dbReference>
<protein>
    <recommendedName>
        <fullName evidence="6">Bifunctional diguanylate cyclase/phosphodiesterase</fullName>
    </recommendedName>
</protein>
<keyword evidence="5" id="KW-1185">Reference proteome</keyword>
<dbReference type="CDD" id="cd01948">
    <property type="entry name" value="EAL"/>
    <property type="match status" value="1"/>
</dbReference>
<feature type="transmembrane region" description="Helical" evidence="1">
    <location>
        <begin position="39"/>
        <end position="56"/>
    </location>
</feature>
<dbReference type="SUPFAM" id="SSF141868">
    <property type="entry name" value="EAL domain-like"/>
    <property type="match status" value="1"/>
</dbReference>
<dbReference type="InterPro" id="IPR035919">
    <property type="entry name" value="EAL_sf"/>
</dbReference>
<dbReference type="InterPro" id="IPR043128">
    <property type="entry name" value="Rev_trsase/Diguanyl_cyclase"/>
</dbReference>
<evidence type="ECO:0000313" key="4">
    <source>
        <dbReference type="EMBL" id="GHG05292.1"/>
    </source>
</evidence>
<dbReference type="Gene3D" id="3.20.20.450">
    <property type="entry name" value="EAL domain"/>
    <property type="match status" value="1"/>
</dbReference>
<dbReference type="PANTHER" id="PTHR44757">
    <property type="entry name" value="DIGUANYLATE CYCLASE DGCP"/>
    <property type="match status" value="1"/>
</dbReference>
<dbReference type="Pfam" id="PF00563">
    <property type="entry name" value="EAL"/>
    <property type="match status" value="1"/>
</dbReference>
<keyword evidence="1" id="KW-1133">Transmembrane helix</keyword>
<dbReference type="InterPro" id="IPR029787">
    <property type="entry name" value="Nucleotide_cyclase"/>
</dbReference>
<dbReference type="Pfam" id="PF00990">
    <property type="entry name" value="GGDEF"/>
    <property type="match status" value="1"/>
</dbReference>
<dbReference type="SUPFAM" id="SSF55073">
    <property type="entry name" value="Nucleotide cyclase"/>
    <property type="match status" value="1"/>
</dbReference>
<evidence type="ECO:0008006" key="6">
    <source>
        <dbReference type="Google" id="ProtNLM"/>
    </source>
</evidence>
<organism evidence="4 5">
    <name type="scientific">Thalassotalea marina</name>
    <dbReference type="NCBI Taxonomy" id="1673741"/>
    <lineage>
        <taxon>Bacteria</taxon>
        <taxon>Pseudomonadati</taxon>
        <taxon>Pseudomonadota</taxon>
        <taxon>Gammaproteobacteria</taxon>
        <taxon>Alteromonadales</taxon>
        <taxon>Colwelliaceae</taxon>
        <taxon>Thalassotalea</taxon>
    </lineage>
</organism>
<dbReference type="PROSITE" id="PS50887">
    <property type="entry name" value="GGDEF"/>
    <property type="match status" value="1"/>
</dbReference>
<feature type="domain" description="EAL" evidence="2">
    <location>
        <begin position="341"/>
        <end position="594"/>
    </location>
</feature>
<reference evidence="4" key="1">
    <citation type="journal article" date="2014" name="Int. J. Syst. Evol. Microbiol.">
        <title>Complete genome sequence of Corynebacterium casei LMG S-19264T (=DSM 44701T), isolated from a smear-ripened cheese.</title>
        <authorList>
            <consortium name="US DOE Joint Genome Institute (JGI-PGF)"/>
            <person name="Walter F."/>
            <person name="Albersmeier A."/>
            <person name="Kalinowski J."/>
            <person name="Ruckert C."/>
        </authorList>
    </citation>
    <scope>NUCLEOTIDE SEQUENCE</scope>
    <source>
        <strain evidence="4">KCTC 42731</strain>
    </source>
</reference>
<dbReference type="InterPro" id="IPR000160">
    <property type="entry name" value="GGDEF_dom"/>
</dbReference>
<evidence type="ECO:0000256" key="1">
    <source>
        <dbReference type="SAM" id="Phobius"/>
    </source>
</evidence>
<reference evidence="4" key="2">
    <citation type="submission" date="2020-09" db="EMBL/GenBank/DDBJ databases">
        <authorList>
            <person name="Sun Q."/>
            <person name="Kim S."/>
        </authorList>
    </citation>
    <scope>NUCLEOTIDE SEQUENCE</scope>
    <source>
        <strain evidence="4">KCTC 42731</strain>
    </source>
</reference>
<feature type="transmembrane region" description="Helical" evidence="1">
    <location>
        <begin position="136"/>
        <end position="152"/>
    </location>
</feature>
<dbReference type="CDD" id="cd01949">
    <property type="entry name" value="GGDEF"/>
    <property type="match status" value="1"/>
</dbReference>
<dbReference type="AlphaFoldDB" id="A0A919BQ56"/>
<accession>A0A919BQ56</accession>
<dbReference type="Proteomes" id="UP000623842">
    <property type="component" value="Unassembled WGS sequence"/>
</dbReference>
<dbReference type="EMBL" id="BNCK01000011">
    <property type="protein sequence ID" value="GHG05292.1"/>
    <property type="molecule type" value="Genomic_DNA"/>
</dbReference>
<dbReference type="PROSITE" id="PS50883">
    <property type="entry name" value="EAL"/>
    <property type="match status" value="1"/>
</dbReference>
<dbReference type="PANTHER" id="PTHR44757:SF2">
    <property type="entry name" value="BIOFILM ARCHITECTURE MAINTENANCE PROTEIN MBAA"/>
    <property type="match status" value="1"/>
</dbReference>
<feature type="domain" description="GGDEF" evidence="3">
    <location>
        <begin position="198"/>
        <end position="332"/>
    </location>
</feature>
<proteinExistence type="predicted"/>
<dbReference type="InterPro" id="IPR052155">
    <property type="entry name" value="Biofilm_reg_signaling"/>
</dbReference>
<gene>
    <name evidence="4" type="ORF">GCM10017161_38600</name>
</gene>
<name>A0A919BQ56_9GAMM</name>
<sequence length="600" mass="68153">MVSLYQQERWLTNLAHTAFLLLLAACSLALLIRDQPLGAQVLYCIFSISLALAYFLKNNKHLAVGFSFIGFVAIFSVGHLYIQDIEDIEEIYHFIPLLFLMIFPGSFIPLLIALGLTTAYGYSLGQTPFFDVFEDSFEMVLVTAFACTMSYFHQQAKRQMLLFRQESYTDYLTGLKNRKSYREAIEYLQLQLVDKPEQQFALLSIDLDGFKKINDQLGHIMGDQALKQVARRLESLCDASVELFRLSGDEFAYLLAPTTKIKRTAEHLAEEIVSLAEQPYELENKHYFISSSIGIAIFPTDAQDSESLAIKSDLAMYKAKAEGKNTYAFYQQHLTEKTIRYHELEADLKLAVQKNQLVLHYQPKVCINSNKVFSAEALIRWQHPKYGFISPLEFIPIAEASGDICEIGYWIAKQACTDFIKFKAQSEMSSIAINVSTKQLTDSGFIKKLNNIITEANCMPQWIELEQTESALMDSQRMHVNVMSQLRQCGYKLALDDFGTHYSSLSQLTNLPLHTLKIDKSFIDHCTDNKKAHMIVRTIIQLADNLGLQTIAEGVETSEQLDLLRSEGCVAYQGYYFSKPLPAEDFEKLLSAESAQFAEK</sequence>
<keyword evidence="1" id="KW-0472">Membrane</keyword>
<evidence type="ECO:0000313" key="5">
    <source>
        <dbReference type="Proteomes" id="UP000623842"/>
    </source>
</evidence>